<dbReference type="RefSeq" id="WP_138665472.1">
    <property type="nucleotide sequence ID" value="NZ_VCKY01000019.1"/>
</dbReference>
<dbReference type="PANTHER" id="PTHR34406">
    <property type="entry name" value="PROTEIN YCEI"/>
    <property type="match status" value="1"/>
</dbReference>
<comment type="similarity">
    <text evidence="1">Belongs to the UPF0312 family.</text>
</comment>
<organism evidence="3 4">
    <name type="scientific">Nonomuraea turkmeniaca</name>
    <dbReference type="NCBI Taxonomy" id="103838"/>
    <lineage>
        <taxon>Bacteria</taxon>
        <taxon>Bacillati</taxon>
        <taxon>Actinomycetota</taxon>
        <taxon>Actinomycetes</taxon>
        <taxon>Streptosporangiales</taxon>
        <taxon>Streptosporangiaceae</taxon>
        <taxon>Nonomuraea</taxon>
    </lineage>
</organism>
<sequence length="181" mass="20074">MTTTSMLSELTGDYVLDTAHTRIGFVARHRMATKVRGHFEEFEGSAHLDGDDPSKSSAELTIQAESIQTRNPRRDDPLRSEFLDMRNHPTITFTSIGVKQVDETSFKVTGDLTIRGVTKPVTVDFKLTGAENGPRGSFRVCFTGSVTISRKDWGVNWNAATQVLVSEKVALEFDIAAIRRP</sequence>
<evidence type="ECO:0000259" key="2">
    <source>
        <dbReference type="SMART" id="SM00867"/>
    </source>
</evidence>
<name>A0A5S4FRY0_9ACTN</name>
<dbReference type="Pfam" id="PF04264">
    <property type="entry name" value="YceI"/>
    <property type="match status" value="1"/>
</dbReference>
<accession>A0A5S4FRY0</accession>
<dbReference type="InterPro" id="IPR036761">
    <property type="entry name" value="TTHA0802/YceI-like_sf"/>
</dbReference>
<comment type="caution">
    <text evidence="3">The sequence shown here is derived from an EMBL/GenBank/DDBJ whole genome shotgun (WGS) entry which is preliminary data.</text>
</comment>
<dbReference type="SMART" id="SM00867">
    <property type="entry name" value="YceI"/>
    <property type="match status" value="1"/>
</dbReference>
<gene>
    <name evidence="3" type="ORF">ETD86_08080</name>
</gene>
<dbReference type="Gene3D" id="2.40.128.110">
    <property type="entry name" value="Lipid/polyisoprenoid-binding, YceI-like"/>
    <property type="match status" value="1"/>
</dbReference>
<dbReference type="EMBL" id="VCKY01000019">
    <property type="protein sequence ID" value="TMR23418.1"/>
    <property type="molecule type" value="Genomic_DNA"/>
</dbReference>
<protein>
    <submittedName>
        <fullName evidence="3">YceI family protein</fullName>
    </submittedName>
</protein>
<dbReference type="AlphaFoldDB" id="A0A5S4FRY0"/>
<dbReference type="InterPro" id="IPR007372">
    <property type="entry name" value="Lipid/polyisoprenoid-bd_YceI"/>
</dbReference>
<feature type="domain" description="Lipid/polyisoprenoid-binding YceI-like" evidence="2">
    <location>
        <begin position="13"/>
        <end position="178"/>
    </location>
</feature>
<dbReference type="Proteomes" id="UP000309128">
    <property type="component" value="Unassembled WGS sequence"/>
</dbReference>
<evidence type="ECO:0000256" key="1">
    <source>
        <dbReference type="ARBA" id="ARBA00008812"/>
    </source>
</evidence>
<proteinExistence type="inferred from homology"/>
<evidence type="ECO:0000313" key="3">
    <source>
        <dbReference type="EMBL" id="TMR23418.1"/>
    </source>
</evidence>
<reference evidence="3 4" key="1">
    <citation type="submission" date="2019-05" db="EMBL/GenBank/DDBJ databases">
        <title>Draft genome sequence of Nonomuraea turkmeniaca DSM 43926.</title>
        <authorList>
            <person name="Saricaoglu S."/>
            <person name="Isik K."/>
        </authorList>
    </citation>
    <scope>NUCLEOTIDE SEQUENCE [LARGE SCALE GENOMIC DNA]</scope>
    <source>
        <strain evidence="3 4">DSM 43926</strain>
    </source>
</reference>
<evidence type="ECO:0000313" key="4">
    <source>
        <dbReference type="Proteomes" id="UP000309128"/>
    </source>
</evidence>
<keyword evidence="4" id="KW-1185">Reference proteome</keyword>
<dbReference type="OrthoDB" id="9811006at2"/>
<dbReference type="PANTHER" id="PTHR34406:SF1">
    <property type="entry name" value="PROTEIN YCEI"/>
    <property type="match status" value="1"/>
</dbReference>
<dbReference type="SUPFAM" id="SSF101874">
    <property type="entry name" value="YceI-like"/>
    <property type="match status" value="1"/>
</dbReference>